<evidence type="ECO:0000259" key="3">
    <source>
        <dbReference type="PROSITE" id="PS50994"/>
    </source>
</evidence>
<name>A0A2I0V4F4_9BACI</name>
<organism evidence="5 6">
    <name type="scientific">Lysinibacillus fusiformis</name>
    <dbReference type="NCBI Taxonomy" id="28031"/>
    <lineage>
        <taxon>Bacteria</taxon>
        <taxon>Bacillati</taxon>
        <taxon>Bacillota</taxon>
        <taxon>Bacilli</taxon>
        <taxon>Bacillales</taxon>
        <taxon>Bacillaceae</taxon>
        <taxon>Lysinibacillus</taxon>
    </lineage>
</organism>
<feature type="domain" description="Integrase catalytic" evidence="3">
    <location>
        <begin position="361"/>
        <end position="524"/>
    </location>
</feature>
<dbReference type="InterPro" id="IPR001584">
    <property type="entry name" value="Integrase_cat-core"/>
</dbReference>
<comment type="function">
    <text evidence="1">Involved in the transposition of the insertion sequence.</text>
</comment>
<dbReference type="InterPro" id="IPR050900">
    <property type="entry name" value="Transposase_IS3/IS150/IS904"/>
</dbReference>
<dbReference type="InterPro" id="IPR025948">
    <property type="entry name" value="HTH-like_dom"/>
</dbReference>
<dbReference type="PROSITE" id="PS50994">
    <property type="entry name" value="INTEGRASE"/>
    <property type="match status" value="1"/>
</dbReference>
<dbReference type="InterPro" id="IPR048020">
    <property type="entry name" value="Transpos_IS3"/>
</dbReference>
<dbReference type="InterPro" id="IPR010921">
    <property type="entry name" value="Trp_repressor/repl_initiator"/>
</dbReference>
<evidence type="ECO:0000313" key="4">
    <source>
        <dbReference type="EMBL" id="PKU51339.1"/>
    </source>
</evidence>
<dbReference type="RefSeq" id="WP_089934003.1">
    <property type="nucleotide sequence ID" value="NZ_JAZBNI010000009.1"/>
</dbReference>
<feature type="coiled-coil region" evidence="2">
    <location>
        <begin position="191"/>
        <end position="218"/>
    </location>
</feature>
<dbReference type="Pfam" id="PF13276">
    <property type="entry name" value="HTH_21"/>
    <property type="match status" value="1"/>
</dbReference>
<evidence type="ECO:0000256" key="1">
    <source>
        <dbReference type="ARBA" id="ARBA00002286"/>
    </source>
</evidence>
<dbReference type="InterPro" id="IPR036388">
    <property type="entry name" value="WH-like_DNA-bd_sf"/>
</dbReference>
<protein>
    <submittedName>
        <fullName evidence="5">IS3 family transposase</fullName>
    </submittedName>
</protein>
<evidence type="ECO:0000256" key="2">
    <source>
        <dbReference type="SAM" id="Coils"/>
    </source>
</evidence>
<dbReference type="Proteomes" id="UP000234956">
    <property type="component" value="Unassembled WGS sequence"/>
</dbReference>
<proteinExistence type="predicted"/>
<dbReference type="SUPFAM" id="SSF48295">
    <property type="entry name" value="TrpR-like"/>
    <property type="match status" value="3"/>
</dbReference>
<dbReference type="InterPro" id="IPR012337">
    <property type="entry name" value="RNaseH-like_sf"/>
</dbReference>
<dbReference type="PANTHER" id="PTHR46889">
    <property type="entry name" value="TRANSPOSASE INSF FOR INSERTION SEQUENCE IS3B-RELATED"/>
    <property type="match status" value="1"/>
</dbReference>
<evidence type="ECO:0000313" key="5">
    <source>
        <dbReference type="EMBL" id="PKU53158.1"/>
    </source>
</evidence>
<dbReference type="InterPro" id="IPR036397">
    <property type="entry name" value="RNaseH_sf"/>
</dbReference>
<comment type="caution">
    <text evidence="5">The sequence shown here is derived from an EMBL/GenBank/DDBJ whole genome shotgun (WGS) entry which is preliminary data.</text>
</comment>
<dbReference type="Pfam" id="PF13518">
    <property type="entry name" value="HTH_28"/>
    <property type="match status" value="2"/>
</dbReference>
<dbReference type="EMBL" id="PDFK01000003">
    <property type="protein sequence ID" value="PKU51339.1"/>
    <property type="molecule type" value="Genomic_DNA"/>
</dbReference>
<dbReference type="EMBL" id="PDFK01000001">
    <property type="protein sequence ID" value="PKU53158.1"/>
    <property type="molecule type" value="Genomic_DNA"/>
</dbReference>
<dbReference type="Gene3D" id="1.10.10.10">
    <property type="entry name" value="Winged helix-like DNA-binding domain superfamily/Winged helix DNA-binding domain"/>
    <property type="match status" value="2"/>
</dbReference>
<dbReference type="GO" id="GO:0015074">
    <property type="term" value="P:DNA integration"/>
    <property type="evidence" value="ECO:0007669"/>
    <property type="project" value="InterPro"/>
</dbReference>
<dbReference type="SUPFAM" id="SSF53098">
    <property type="entry name" value="Ribonuclease H-like"/>
    <property type="match status" value="1"/>
</dbReference>
<keyword evidence="2" id="KW-0175">Coiled coil</keyword>
<dbReference type="InterPro" id="IPR055247">
    <property type="entry name" value="InsJ-like_HTH"/>
</dbReference>
<reference evidence="5 6" key="1">
    <citation type="submission" date="2017-10" db="EMBL/GenBank/DDBJ databases">
        <title>Draft genome of Lysinibacillus fusiformis strain Juneja, a laboratory-derived pathogen of Drosophila melanogaster.</title>
        <authorList>
            <person name="Smith B.R."/>
            <person name="Unckless R.L."/>
        </authorList>
    </citation>
    <scope>NUCLEOTIDE SEQUENCE [LARGE SCALE GENOMIC DNA]</scope>
    <source>
        <strain evidence="5 6">Juneja</strain>
    </source>
</reference>
<dbReference type="Pfam" id="PF00665">
    <property type="entry name" value="rve"/>
    <property type="match status" value="1"/>
</dbReference>
<accession>A0A2I0V4F4</accession>
<dbReference type="NCBIfam" id="NF033516">
    <property type="entry name" value="transpos_IS3"/>
    <property type="match status" value="1"/>
</dbReference>
<dbReference type="Pfam" id="PF13333">
    <property type="entry name" value="rve_2"/>
    <property type="match status" value="1"/>
</dbReference>
<evidence type="ECO:0000313" key="6">
    <source>
        <dbReference type="Proteomes" id="UP000234956"/>
    </source>
</evidence>
<sequence length="524" mass="61984">MGRSKHPLELKLHILQLFEEGNYSINELCERYSLNHQTLYSWKMKYETSGRDGLHEATSWKFYSKELKLAAVEDYIQRNYSQMEVLAKYEISSTSVLKSWVKKYTSHSEIKDSGKGMSQAMTEGRKTTFEERIEIVEYCLKHQKNYQLAAHTYGVSYQQVYQWTKKFETNGEEGLRDRRGRTKDEVELTVEEKLKLEIQRIERENERLRAENLFFKKVRGNRKEASLSQIRLQQRYLAIQELHQEEELSILLLCEIADVSRAAYYKWLSRKPSNREVENEAILKDIHLLYQQVNGIYGYRRTTLAINRQRKENNQAMVNEKRIYRLMQISGLKSVIRRKRKPYRKSPAHHVAENVLNRAFTSEKPNEKWCTDVTEFKCGNGKKAYLSAIIDLYDGSIVSYVLGHSNNNSLVFKTIKSAVESLQPDEQPLIHSDRGFQYTSKEYKRIVEKANMTRSMSRVGRCIDNGPIESFWGTLKCEKYYLHKYDSYEELKLAIDDYIHFYNYYRYQKRLNGLSPLEFRTQAA</sequence>
<gene>
    <name evidence="5" type="ORF">CRI88_02180</name>
    <name evidence="4" type="ORF">CRI88_11515</name>
</gene>
<dbReference type="AlphaFoldDB" id="A0A2I0V4F4"/>
<dbReference type="Gene3D" id="3.30.420.10">
    <property type="entry name" value="Ribonuclease H-like superfamily/Ribonuclease H"/>
    <property type="match status" value="1"/>
</dbReference>
<dbReference type="PANTHER" id="PTHR46889:SF4">
    <property type="entry name" value="TRANSPOSASE INSO FOR INSERTION SEQUENCE ELEMENT IS911B-RELATED"/>
    <property type="match status" value="1"/>
</dbReference>
<dbReference type="GO" id="GO:0043565">
    <property type="term" value="F:sequence-specific DNA binding"/>
    <property type="evidence" value="ECO:0007669"/>
    <property type="project" value="InterPro"/>
</dbReference>